<proteinExistence type="predicted"/>
<keyword evidence="2" id="KW-1185">Reference proteome</keyword>
<dbReference type="EMBL" id="JAUTXU010000091">
    <property type="protein sequence ID" value="KAK3709582.1"/>
    <property type="molecule type" value="Genomic_DNA"/>
</dbReference>
<comment type="caution">
    <text evidence="1">The sequence shown here is derived from an EMBL/GenBank/DDBJ whole genome shotgun (WGS) entry which is preliminary data.</text>
</comment>
<protein>
    <submittedName>
        <fullName evidence="1">Uncharacterized protein</fullName>
    </submittedName>
</protein>
<accession>A0ACC3N417</accession>
<gene>
    <name evidence="1" type="ORF">LTR37_010803</name>
</gene>
<organism evidence="1 2">
    <name type="scientific">Vermiconidia calcicola</name>
    <dbReference type="NCBI Taxonomy" id="1690605"/>
    <lineage>
        <taxon>Eukaryota</taxon>
        <taxon>Fungi</taxon>
        <taxon>Dikarya</taxon>
        <taxon>Ascomycota</taxon>
        <taxon>Pezizomycotina</taxon>
        <taxon>Dothideomycetes</taxon>
        <taxon>Dothideomycetidae</taxon>
        <taxon>Mycosphaerellales</taxon>
        <taxon>Extremaceae</taxon>
        <taxon>Vermiconidia</taxon>
    </lineage>
</organism>
<name>A0ACC3N417_9PEZI</name>
<dbReference type="Proteomes" id="UP001281147">
    <property type="component" value="Unassembled WGS sequence"/>
</dbReference>
<reference evidence="1" key="1">
    <citation type="submission" date="2023-07" db="EMBL/GenBank/DDBJ databases">
        <title>Black Yeasts Isolated from many extreme environments.</title>
        <authorList>
            <person name="Coleine C."/>
            <person name="Stajich J.E."/>
            <person name="Selbmann L."/>
        </authorList>
    </citation>
    <scope>NUCLEOTIDE SEQUENCE</scope>
    <source>
        <strain evidence="1">CCFEE 5714</strain>
    </source>
</reference>
<evidence type="ECO:0000313" key="2">
    <source>
        <dbReference type="Proteomes" id="UP001281147"/>
    </source>
</evidence>
<sequence>MLDVDFYQKLIRRSARTLKALTIRVESYHAPWESSSLSVDTNASEWLAQGLFEHTGAGPDPQVPELNDINFQNQDFSTFEATWLRFIDFTKLRTLQVWNCDNVDHLLLTLRNLATAQTMRLHGLVLSFESANQAPTLVEEFLSSFSGLQYVNLCYVPKKPHPATFDVRCLVNSRHSLKDLYLGIGSNATFRIPLHALYSEDLMWLSSNCPNLRQLAVALPMFHLDDALAGRWGAYGDALARLATLRKLKVLRILTWPIICTQELVFSVGTIRRRLYLEQLDIIATSIARLFQGEHRQPLSVITFGNAEPDDVIYDTGYGLYPVPGPVTYKVRNEQTEFGSLIRAERIEARLMEYEEPIAYVVDEDTDQGLSLEAYSWGAGS</sequence>
<evidence type="ECO:0000313" key="1">
    <source>
        <dbReference type="EMBL" id="KAK3709582.1"/>
    </source>
</evidence>